<dbReference type="AlphaFoldDB" id="A0AAN7W3D0"/>
<organism evidence="1 2">
    <name type="scientific">Elasticomyces elasticus</name>
    <dbReference type="NCBI Taxonomy" id="574655"/>
    <lineage>
        <taxon>Eukaryota</taxon>
        <taxon>Fungi</taxon>
        <taxon>Dikarya</taxon>
        <taxon>Ascomycota</taxon>
        <taxon>Pezizomycotina</taxon>
        <taxon>Dothideomycetes</taxon>
        <taxon>Dothideomycetidae</taxon>
        <taxon>Mycosphaerellales</taxon>
        <taxon>Teratosphaeriaceae</taxon>
        <taxon>Elasticomyces</taxon>
    </lineage>
</organism>
<protein>
    <submittedName>
        <fullName evidence="1">Uncharacterized protein</fullName>
    </submittedName>
</protein>
<evidence type="ECO:0000313" key="1">
    <source>
        <dbReference type="EMBL" id="KAK5695530.1"/>
    </source>
</evidence>
<accession>A0AAN7W3D0</accession>
<comment type="caution">
    <text evidence="1">The sequence shown here is derived from an EMBL/GenBank/DDBJ whole genome shotgun (WGS) entry which is preliminary data.</text>
</comment>
<proteinExistence type="predicted"/>
<gene>
    <name evidence="1" type="ORF">LTR97_009040</name>
</gene>
<name>A0AAN7W3D0_9PEZI</name>
<evidence type="ECO:0000313" key="2">
    <source>
        <dbReference type="Proteomes" id="UP001310594"/>
    </source>
</evidence>
<reference evidence="1" key="1">
    <citation type="submission" date="2023-08" db="EMBL/GenBank/DDBJ databases">
        <title>Black Yeasts Isolated from many extreme environments.</title>
        <authorList>
            <person name="Coleine C."/>
            <person name="Stajich J.E."/>
            <person name="Selbmann L."/>
        </authorList>
    </citation>
    <scope>NUCLEOTIDE SEQUENCE</scope>
    <source>
        <strain evidence="1">CCFEE 5810</strain>
    </source>
</reference>
<dbReference type="Proteomes" id="UP001310594">
    <property type="component" value="Unassembled WGS sequence"/>
</dbReference>
<dbReference type="EMBL" id="JAVRQU010000014">
    <property type="protein sequence ID" value="KAK5695530.1"/>
    <property type="molecule type" value="Genomic_DNA"/>
</dbReference>
<sequence length="279" mass="31382">MEGTSQNKTLEGVCGILSSSTKTQAELTRTASKLANMLEETREMESMKQPSSMQEEMPVILHNLEPTKDSGKRLTDIVELLEMILLHEELPMQTVLLAQRVNKHFCDTIAKSKGLQEKLFFRPVSFASEHDSVNCAREVRLNPLFAKKSVYERFPMFVTRDLKRFTTRDDEGTLRLQVQQPSLDCGSSRACMDMLFVDSREALYAFQSVEEPLMAGSWSKMYLSQPPVEICVGLSWGSDMGGSEQDIAAQTHTLGRMLKRMAAVAFCNWGSVAFCNWGS</sequence>